<evidence type="ECO:0000256" key="1">
    <source>
        <dbReference type="ARBA" id="ARBA00001967"/>
    </source>
</evidence>
<comment type="subcellular location">
    <subcellularLocation>
        <location evidence="2">Cell envelope</location>
    </subcellularLocation>
</comment>
<dbReference type="PANTHER" id="PTHR42958:SF4">
    <property type="entry name" value="HYDROGENASE EXPRESSION_FORMATION PROTEIN HUPK"/>
    <property type="match status" value="1"/>
</dbReference>
<dbReference type="GO" id="GO:0008901">
    <property type="term" value="F:ferredoxin hydrogenase activity"/>
    <property type="evidence" value="ECO:0007669"/>
    <property type="project" value="InterPro"/>
</dbReference>
<sequence>MTRRIFGPFNRVEGDLEVQVEIADGAVSAAWVNSPLYRGFEQILHGKDPRDALVYTPRICGICSVSQSMAAAAALRAAMGVTEADNGALAANLVLACENLCDHLTHFYLFFMPDFARAEYADRPDFPATTARFKAQTGTASRDMLPARAAFLHLTGILAGKWPHSLALQPGGTTRAIEPQEKAQLRTIVALFRRFLETTLFADRLEQVSALDSAATLHTWARAHPQGDFAHFLRLSDALRLDQLGRGGGRFLSYGAYALQGSHLLARGTWDGASKPLDTNAITEDISHAWLHGQTGPMHPLHGCTLTSLDNPDAYTWCKAPRLDGAVMETGALARQMVDGNPLARDLAFKGSNVQARVVARLLELARVVPAMEQWVATLQRGAPFCNAAEMPDEADGTGLVEAARGSLGHWLRIRKGRILNYQIIAPTTWNFSPRDTAGTPGALEQALVGTPVGADGADSAAVQHVVRSFDPCMVCTVH</sequence>
<proteinExistence type="inferred from homology"/>
<keyword evidence="5" id="KW-0479">Metal-binding</keyword>
<dbReference type="EMBL" id="CABM01000030">
    <property type="protein sequence ID" value="CBH96676.1"/>
    <property type="molecule type" value="Genomic_DNA"/>
</dbReference>
<dbReference type="InterPro" id="IPR001501">
    <property type="entry name" value="Ni-dep_hyd_lsu"/>
</dbReference>
<dbReference type="Gene3D" id="1.10.645.10">
    <property type="entry name" value="Cytochrome-c3 Hydrogenase, chain B"/>
    <property type="match status" value="1"/>
</dbReference>
<protein>
    <submittedName>
        <fullName evidence="7">Putative ferredoxin hydrogenase, large subunit</fullName>
    </submittedName>
</protein>
<dbReference type="GO" id="GO:0016151">
    <property type="term" value="F:nickel cation binding"/>
    <property type="evidence" value="ECO:0007669"/>
    <property type="project" value="InterPro"/>
</dbReference>
<dbReference type="GO" id="GO:0030313">
    <property type="term" value="C:cell envelope"/>
    <property type="evidence" value="ECO:0007669"/>
    <property type="project" value="UniProtKB-SubCell"/>
</dbReference>
<evidence type="ECO:0000256" key="5">
    <source>
        <dbReference type="ARBA" id="ARBA00022723"/>
    </source>
</evidence>
<gene>
    <name evidence="7" type="primary">hoxC</name>
    <name evidence="7" type="ORF">CARN2_2391</name>
</gene>
<evidence type="ECO:0000256" key="2">
    <source>
        <dbReference type="ARBA" id="ARBA00004196"/>
    </source>
</evidence>
<evidence type="ECO:0000256" key="6">
    <source>
        <dbReference type="ARBA" id="ARBA00023002"/>
    </source>
</evidence>
<dbReference type="InterPro" id="IPR029014">
    <property type="entry name" value="NiFe-Hase_large"/>
</dbReference>
<organism evidence="7">
    <name type="scientific">mine drainage metagenome</name>
    <dbReference type="NCBI Taxonomy" id="410659"/>
    <lineage>
        <taxon>unclassified sequences</taxon>
        <taxon>metagenomes</taxon>
        <taxon>ecological metagenomes</taxon>
    </lineage>
</organism>
<dbReference type="InterPro" id="IPR050867">
    <property type="entry name" value="NiFe/NiFeSe_hydrgnase_LSU"/>
</dbReference>
<dbReference type="Pfam" id="PF00374">
    <property type="entry name" value="NiFeSe_Hases"/>
    <property type="match status" value="2"/>
</dbReference>
<dbReference type="AlphaFoldDB" id="E6PP24"/>
<reference evidence="7" key="1">
    <citation type="submission" date="2009-10" db="EMBL/GenBank/DDBJ databases">
        <title>Diversity of trophic interactions inside an arsenic-rich microbial ecosystem.</title>
        <authorList>
            <person name="Bertin P.N."/>
            <person name="Heinrich-Salmeron A."/>
            <person name="Pelletier E."/>
            <person name="Goulhen-Chollet F."/>
            <person name="Arsene-Ploetze F."/>
            <person name="Gallien S."/>
            <person name="Calteau A."/>
            <person name="Vallenet D."/>
            <person name="Casiot C."/>
            <person name="Chane-Woon-Ming B."/>
            <person name="Giloteaux L."/>
            <person name="Barakat M."/>
            <person name="Bonnefoy V."/>
            <person name="Bruneel O."/>
            <person name="Chandler M."/>
            <person name="Cleiss J."/>
            <person name="Duran R."/>
            <person name="Elbaz-Poulichet F."/>
            <person name="Fonknechten N."/>
            <person name="Lauga B."/>
            <person name="Mornico D."/>
            <person name="Ortet P."/>
            <person name="Schaeffer C."/>
            <person name="Siguier P."/>
            <person name="Alexander Thil Smith A."/>
            <person name="Van Dorsselaer A."/>
            <person name="Weissenbach J."/>
            <person name="Medigue C."/>
            <person name="Le Paslier D."/>
        </authorList>
    </citation>
    <scope>NUCLEOTIDE SEQUENCE</scope>
</reference>
<evidence type="ECO:0000256" key="4">
    <source>
        <dbReference type="ARBA" id="ARBA00022596"/>
    </source>
</evidence>
<comment type="caution">
    <text evidence="7">The sequence shown here is derived from an EMBL/GenBank/DDBJ whole genome shotgun (WGS) entry which is preliminary data.</text>
</comment>
<comment type="similarity">
    <text evidence="3">Belongs to the [NiFe]/[NiFeSe] hydrogenase large subunit family.</text>
</comment>
<comment type="cofactor">
    <cofactor evidence="1">
        <name>Ni(2+)</name>
        <dbReference type="ChEBI" id="CHEBI:49786"/>
    </cofactor>
</comment>
<dbReference type="InterPro" id="IPR018194">
    <property type="entry name" value="Ni-dep_hyd_lsu_Ni_BS"/>
</dbReference>
<dbReference type="PANTHER" id="PTHR42958">
    <property type="entry name" value="HYDROGENASE-2 LARGE CHAIN"/>
    <property type="match status" value="1"/>
</dbReference>
<name>E6PP24_9ZZZZ</name>
<dbReference type="PROSITE" id="PS00507">
    <property type="entry name" value="NI_HGENASE_L_1"/>
    <property type="match status" value="1"/>
</dbReference>
<keyword evidence="6" id="KW-0560">Oxidoreductase</keyword>
<keyword evidence="4" id="KW-0533">Nickel</keyword>
<evidence type="ECO:0000313" key="7">
    <source>
        <dbReference type="EMBL" id="CBH96676.1"/>
    </source>
</evidence>
<accession>E6PP24</accession>
<evidence type="ECO:0000256" key="3">
    <source>
        <dbReference type="ARBA" id="ARBA00009292"/>
    </source>
</evidence>
<dbReference type="SUPFAM" id="SSF56762">
    <property type="entry name" value="HydB/Nqo4-like"/>
    <property type="match status" value="1"/>
</dbReference>